<evidence type="ECO:0000256" key="4">
    <source>
        <dbReference type="ARBA" id="ARBA00022970"/>
    </source>
</evidence>
<dbReference type="RefSeq" id="XP_010909514.1">
    <property type="nucleotide sequence ID" value="XM_010911212.3"/>
</dbReference>
<organism evidence="9 10">
    <name type="scientific">Elaeis guineensis var. tenera</name>
    <name type="common">Oil palm</name>
    <dbReference type="NCBI Taxonomy" id="51953"/>
    <lineage>
        <taxon>Eukaryota</taxon>
        <taxon>Viridiplantae</taxon>
        <taxon>Streptophyta</taxon>
        <taxon>Embryophyta</taxon>
        <taxon>Tracheophyta</taxon>
        <taxon>Spermatophyta</taxon>
        <taxon>Magnoliopsida</taxon>
        <taxon>Liliopsida</taxon>
        <taxon>Arecaceae</taxon>
        <taxon>Arecoideae</taxon>
        <taxon>Cocoseae</taxon>
        <taxon>Elaeidinae</taxon>
        <taxon>Elaeis</taxon>
    </lineage>
</organism>
<evidence type="ECO:0000313" key="9">
    <source>
        <dbReference type="Proteomes" id="UP000504607"/>
    </source>
</evidence>
<evidence type="ECO:0000256" key="5">
    <source>
        <dbReference type="ARBA" id="ARBA00022989"/>
    </source>
</evidence>
<keyword evidence="5 7" id="KW-1133">Transmembrane helix</keyword>
<keyword evidence="4" id="KW-0029">Amino-acid transport</keyword>
<evidence type="ECO:0000313" key="10">
    <source>
        <dbReference type="RefSeq" id="XP_010909514.1"/>
    </source>
</evidence>
<name>A0A6I9QHE1_ELAGV</name>
<evidence type="ECO:0000256" key="7">
    <source>
        <dbReference type="SAM" id="Phobius"/>
    </source>
</evidence>
<reference evidence="10" key="1">
    <citation type="submission" date="2025-08" db="UniProtKB">
        <authorList>
            <consortium name="RefSeq"/>
        </authorList>
    </citation>
    <scope>IDENTIFICATION</scope>
</reference>
<evidence type="ECO:0000259" key="8">
    <source>
        <dbReference type="Pfam" id="PF01490"/>
    </source>
</evidence>
<feature type="transmembrane region" description="Helical" evidence="7">
    <location>
        <begin position="49"/>
        <end position="68"/>
    </location>
</feature>
<protein>
    <submittedName>
        <fullName evidence="10">GABA transporter 1</fullName>
    </submittedName>
</protein>
<dbReference type="InterPro" id="IPR013057">
    <property type="entry name" value="AA_transpt_TM"/>
</dbReference>
<evidence type="ECO:0000256" key="6">
    <source>
        <dbReference type="ARBA" id="ARBA00023136"/>
    </source>
</evidence>
<dbReference type="Pfam" id="PF01490">
    <property type="entry name" value="Aa_trans"/>
    <property type="match status" value="1"/>
</dbReference>
<dbReference type="GO" id="GO:0006865">
    <property type="term" value="P:amino acid transport"/>
    <property type="evidence" value="ECO:0007669"/>
    <property type="project" value="UniProtKB-KW"/>
</dbReference>
<proteinExistence type="predicted"/>
<comment type="subcellular location">
    <subcellularLocation>
        <location evidence="1">Membrane</location>
    </subcellularLocation>
</comment>
<sequence length="131" mass="14376">MGSGEMMENDRINHGADMNARNSLETGIQKLDAGALFVLKSKGSWLHCGYHLTTSIVAPALLSLPFAFASLGWAPGVLCLTIGAAVTFYSYNLLSLVLEHQAQLGRRQLRFRDMANDILGNESHHIYNVED</sequence>
<feature type="domain" description="Amino acid transporter transmembrane" evidence="8">
    <location>
        <begin position="42"/>
        <end position="127"/>
    </location>
</feature>
<keyword evidence="9" id="KW-1185">Reference proteome</keyword>
<dbReference type="InParanoid" id="A0A6I9QHE1"/>
<evidence type="ECO:0000256" key="2">
    <source>
        <dbReference type="ARBA" id="ARBA00022448"/>
    </source>
</evidence>
<accession>A0A6I9QHE1</accession>
<keyword evidence="3 7" id="KW-0812">Transmembrane</keyword>
<dbReference type="PANTHER" id="PTHR48017">
    <property type="entry name" value="OS05G0424000 PROTEIN-RELATED"/>
    <property type="match status" value="1"/>
</dbReference>
<keyword evidence="6 7" id="KW-0472">Membrane</keyword>
<evidence type="ECO:0000256" key="3">
    <source>
        <dbReference type="ARBA" id="ARBA00022692"/>
    </source>
</evidence>
<gene>
    <name evidence="10" type="primary">LOC105035609</name>
</gene>
<dbReference type="AlphaFoldDB" id="A0A6I9QHE1"/>
<evidence type="ECO:0000256" key="1">
    <source>
        <dbReference type="ARBA" id="ARBA00004370"/>
    </source>
</evidence>
<feature type="transmembrane region" description="Helical" evidence="7">
    <location>
        <begin position="74"/>
        <end position="98"/>
    </location>
</feature>
<dbReference type="Proteomes" id="UP000504607">
    <property type="component" value="Unplaced"/>
</dbReference>
<dbReference type="OrthoDB" id="40134at2759"/>
<dbReference type="GO" id="GO:0016020">
    <property type="term" value="C:membrane"/>
    <property type="evidence" value="ECO:0007669"/>
    <property type="project" value="UniProtKB-SubCell"/>
</dbReference>
<keyword evidence="2" id="KW-0813">Transport</keyword>